<proteinExistence type="predicted"/>
<keyword evidence="9" id="KW-1185">Reference proteome</keyword>
<evidence type="ECO:0000313" key="9">
    <source>
        <dbReference type="Proteomes" id="UP000053455"/>
    </source>
</evidence>
<feature type="domain" description="EamA" evidence="7">
    <location>
        <begin position="142"/>
        <end position="268"/>
    </location>
</feature>
<evidence type="ECO:0000256" key="6">
    <source>
        <dbReference type="SAM" id="SignalP"/>
    </source>
</evidence>
<sequence>MTPAKVMLLAAAAIIAFAGNSLFARAALADGAMGAGAYSAFRLAAGALILLPVLGRTPGRADLFGATALAIYIGSFSFAYISLGAASGALILFACVQATILLIAAIRGDAPALRGWLGMALALAGVAYLLAPGAGAVEIAPALLMAMAGAAWGVYTLLGRGAGDPAGRTARNFLLATPMVLPMLLLDSAWPTGFGVVMAVLSGALTSGLGYVVWYAVAPRMGLATVAAVQLATPVVAALGGALLLAEPLTLSLALASTLILGGILLTLERRN</sequence>
<feature type="chain" id="PRO_5002590015" description="EamA domain-containing protein" evidence="6">
    <location>
        <begin position="27"/>
        <end position="272"/>
    </location>
</feature>
<organism evidence="8 9">
    <name type="scientific">Aurantiacibacter marinus</name>
    <dbReference type="NCBI Taxonomy" id="874156"/>
    <lineage>
        <taxon>Bacteria</taxon>
        <taxon>Pseudomonadati</taxon>
        <taxon>Pseudomonadota</taxon>
        <taxon>Alphaproteobacteria</taxon>
        <taxon>Sphingomonadales</taxon>
        <taxon>Erythrobacteraceae</taxon>
        <taxon>Aurantiacibacter</taxon>
    </lineage>
</organism>
<feature type="transmembrane region" description="Helical" evidence="5">
    <location>
        <begin position="139"/>
        <end position="158"/>
    </location>
</feature>
<feature type="transmembrane region" description="Helical" evidence="5">
    <location>
        <begin position="113"/>
        <end position="133"/>
    </location>
</feature>
<feature type="signal peptide" evidence="6">
    <location>
        <begin position="1"/>
        <end position="26"/>
    </location>
</feature>
<feature type="transmembrane region" description="Helical" evidence="5">
    <location>
        <begin position="251"/>
        <end position="268"/>
    </location>
</feature>
<dbReference type="STRING" id="874156.GCA_001021555_00674"/>
<feature type="transmembrane region" description="Helical" evidence="5">
    <location>
        <begin position="61"/>
        <end position="81"/>
    </location>
</feature>
<evidence type="ECO:0000256" key="4">
    <source>
        <dbReference type="ARBA" id="ARBA00023136"/>
    </source>
</evidence>
<keyword evidence="4 5" id="KW-0472">Membrane</keyword>
<reference evidence="8 9" key="1">
    <citation type="submission" date="2015-04" db="EMBL/GenBank/DDBJ databases">
        <title>The draft genome sequence of Erythrobacter marinus HWDM-33.</title>
        <authorList>
            <person name="Zhuang L."/>
            <person name="Liu Y."/>
            <person name="Shao Z."/>
        </authorList>
    </citation>
    <scope>NUCLEOTIDE SEQUENCE [LARGE SCALE GENOMIC DNA]</scope>
    <source>
        <strain evidence="8 9">HWDM-33</strain>
    </source>
</reference>
<name>A0A0H0XTA0_9SPHN</name>
<comment type="caution">
    <text evidence="8">The sequence shown here is derived from an EMBL/GenBank/DDBJ whole genome shotgun (WGS) entry which is preliminary data.</text>
</comment>
<dbReference type="PANTHER" id="PTHR32322">
    <property type="entry name" value="INNER MEMBRANE TRANSPORTER"/>
    <property type="match status" value="1"/>
</dbReference>
<evidence type="ECO:0000256" key="5">
    <source>
        <dbReference type="SAM" id="Phobius"/>
    </source>
</evidence>
<feature type="transmembrane region" description="Helical" evidence="5">
    <location>
        <begin position="36"/>
        <end position="54"/>
    </location>
</feature>
<feature type="transmembrane region" description="Helical" evidence="5">
    <location>
        <begin position="224"/>
        <end position="245"/>
    </location>
</feature>
<dbReference type="SUPFAM" id="SSF103481">
    <property type="entry name" value="Multidrug resistance efflux transporter EmrE"/>
    <property type="match status" value="2"/>
</dbReference>
<dbReference type="InterPro" id="IPR000620">
    <property type="entry name" value="EamA_dom"/>
</dbReference>
<comment type="subcellular location">
    <subcellularLocation>
        <location evidence="1">Membrane</location>
        <topology evidence="1">Multi-pass membrane protein</topology>
    </subcellularLocation>
</comment>
<evidence type="ECO:0000313" key="8">
    <source>
        <dbReference type="EMBL" id="KLI65187.1"/>
    </source>
</evidence>
<dbReference type="Pfam" id="PF00892">
    <property type="entry name" value="EamA"/>
    <property type="match status" value="1"/>
</dbReference>
<dbReference type="PANTHER" id="PTHR32322:SF9">
    <property type="entry name" value="AMINO-ACID METABOLITE EFFLUX PUMP-RELATED"/>
    <property type="match status" value="1"/>
</dbReference>
<evidence type="ECO:0000256" key="2">
    <source>
        <dbReference type="ARBA" id="ARBA00022692"/>
    </source>
</evidence>
<dbReference type="Proteomes" id="UP000053455">
    <property type="component" value="Unassembled WGS sequence"/>
</dbReference>
<protein>
    <recommendedName>
        <fullName evidence="7">EamA domain-containing protein</fullName>
    </recommendedName>
</protein>
<dbReference type="EMBL" id="LBHU01000001">
    <property type="protein sequence ID" value="KLI65187.1"/>
    <property type="molecule type" value="Genomic_DNA"/>
</dbReference>
<keyword evidence="2 5" id="KW-0812">Transmembrane</keyword>
<accession>A0A0H0XTA0</accession>
<keyword evidence="3 5" id="KW-1133">Transmembrane helix</keyword>
<dbReference type="InterPro" id="IPR037185">
    <property type="entry name" value="EmrE-like"/>
</dbReference>
<dbReference type="GO" id="GO:0016020">
    <property type="term" value="C:membrane"/>
    <property type="evidence" value="ECO:0007669"/>
    <property type="project" value="UniProtKB-SubCell"/>
</dbReference>
<feature type="transmembrane region" description="Helical" evidence="5">
    <location>
        <begin position="196"/>
        <end position="217"/>
    </location>
</feature>
<keyword evidence="6" id="KW-0732">Signal</keyword>
<evidence type="ECO:0000256" key="3">
    <source>
        <dbReference type="ARBA" id="ARBA00022989"/>
    </source>
</evidence>
<evidence type="ECO:0000259" key="7">
    <source>
        <dbReference type="Pfam" id="PF00892"/>
    </source>
</evidence>
<dbReference type="InterPro" id="IPR050638">
    <property type="entry name" value="AA-Vitamin_Transporters"/>
</dbReference>
<feature type="transmembrane region" description="Helical" evidence="5">
    <location>
        <begin position="87"/>
        <end position="106"/>
    </location>
</feature>
<dbReference type="AlphaFoldDB" id="A0A0H0XTA0"/>
<gene>
    <name evidence="8" type="ORF">AAV99_03020</name>
</gene>
<feature type="transmembrane region" description="Helical" evidence="5">
    <location>
        <begin position="170"/>
        <end position="190"/>
    </location>
</feature>
<evidence type="ECO:0000256" key="1">
    <source>
        <dbReference type="ARBA" id="ARBA00004141"/>
    </source>
</evidence>
<dbReference type="PATRIC" id="fig|874156.12.peg.630"/>